<sequence>MCHQWPGPATENMIPIQPMRQLADAANTHDDWTGVTSATERRKRQNRLNSRAFRRRRAHEQTRSQARSLKARSPPGQPRTRTRTAHTKDKEPEALLLLLLPCWSEPAQSVIWVPTSKIPSRLRDVRNPLLTYTKTRPVSLDTVAVPLCPDYLIVLLEYNVLRACLVNRDYILRLLAHSHPHAESEEWSPTTVAHLPEIDVLDLYRLLPPSLHPTRLQTTVRHAG</sequence>
<evidence type="ECO:0008006" key="4">
    <source>
        <dbReference type="Google" id="ProtNLM"/>
    </source>
</evidence>
<feature type="region of interest" description="Disordered" evidence="1">
    <location>
        <begin position="32"/>
        <end position="88"/>
    </location>
</feature>
<evidence type="ECO:0000256" key="1">
    <source>
        <dbReference type="SAM" id="MobiDB-lite"/>
    </source>
</evidence>
<dbReference type="EMBL" id="KB822699">
    <property type="protein sequence ID" value="ETI26952.1"/>
    <property type="molecule type" value="Genomic_DNA"/>
</dbReference>
<dbReference type="VEuPathDB" id="FungiDB:G647_10051"/>
<evidence type="ECO:0000313" key="2">
    <source>
        <dbReference type="EMBL" id="ETI26952.1"/>
    </source>
</evidence>
<accession>V9DLX5</accession>
<name>V9DLX5_9EURO</name>
<dbReference type="RefSeq" id="XP_008724265.1">
    <property type="nucleotide sequence ID" value="XM_008726043.1"/>
</dbReference>
<feature type="compositionally biased region" description="Basic residues" evidence="1">
    <location>
        <begin position="41"/>
        <end position="58"/>
    </location>
</feature>
<dbReference type="AlphaFoldDB" id="V9DLX5"/>
<dbReference type="Proteomes" id="UP000030678">
    <property type="component" value="Unassembled WGS sequence"/>
</dbReference>
<gene>
    <name evidence="2" type="ORF">G647_10051</name>
</gene>
<dbReference type="OrthoDB" id="4160957at2759"/>
<dbReference type="GeneID" id="19988544"/>
<reference evidence="2 3" key="1">
    <citation type="submission" date="2013-03" db="EMBL/GenBank/DDBJ databases">
        <title>The Genome Sequence of Cladophialophora carrionii CBS 160.54.</title>
        <authorList>
            <consortium name="The Broad Institute Genomics Platform"/>
            <person name="Cuomo C."/>
            <person name="de Hoog S."/>
            <person name="Gorbushina A."/>
            <person name="Walker B."/>
            <person name="Young S.K."/>
            <person name="Zeng Q."/>
            <person name="Gargeya S."/>
            <person name="Fitzgerald M."/>
            <person name="Haas B."/>
            <person name="Abouelleil A."/>
            <person name="Allen A.W."/>
            <person name="Alvarado L."/>
            <person name="Arachchi H.M."/>
            <person name="Berlin A.M."/>
            <person name="Chapman S.B."/>
            <person name="Gainer-Dewar J."/>
            <person name="Goldberg J."/>
            <person name="Griggs A."/>
            <person name="Gujja S."/>
            <person name="Hansen M."/>
            <person name="Howarth C."/>
            <person name="Imamovic A."/>
            <person name="Ireland A."/>
            <person name="Larimer J."/>
            <person name="McCowan C."/>
            <person name="Murphy C."/>
            <person name="Pearson M."/>
            <person name="Poon T.W."/>
            <person name="Priest M."/>
            <person name="Roberts A."/>
            <person name="Saif S."/>
            <person name="Shea T."/>
            <person name="Sisk P."/>
            <person name="Sykes S."/>
            <person name="Wortman J."/>
            <person name="Nusbaum C."/>
            <person name="Birren B."/>
        </authorList>
    </citation>
    <scope>NUCLEOTIDE SEQUENCE [LARGE SCALE GENOMIC DNA]</scope>
    <source>
        <strain evidence="2 3">CBS 160.54</strain>
    </source>
</reference>
<dbReference type="PANTHER" id="PTHR38116:SF1">
    <property type="entry name" value="BZIP DOMAIN-CONTAINING PROTEIN"/>
    <property type="match status" value="1"/>
</dbReference>
<protein>
    <recommendedName>
        <fullName evidence="4">BZIP domain-containing protein</fullName>
    </recommendedName>
</protein>
<evidence type="ECO:0000313" key="3">
    <source>
        <dbReference type="Proteomes" id="UP000030678"/>
    </source>
</evidence>
<proteinExistence type="predicted"/>
<dbReference type="HOGENOM" id="CLU_1234875_0_0_1"/>
<organism evidence="2 3">
    <name type="scientific">Cladophialophora carrionii CBS 160.54</name>
    <dbReference type="NCBI Taxonomy" id="1279043"/>
    <lineage>
        <taxon>Eukaryota</taxon>
        <taxon>Fungi</taxon>
        <taxon>Dikarya</taxon>
        <taxon>Ascomycota</taxon>
        <taxon>Pezizomycotina</taxon>
        <taxon>Eurotiomycetes</taxon>
        <taxon>Chaetothyriomycetidae</taxon>
        <taxon>Chaetothyriales</taxon>
        <taxon>Herpotrichiellaceae</taxon>
        <taxon>Cladophialophora</taxon>
    </lineage>
</organism>
<dbReference type="PANTHER" id="PTHR38116">
    <property type="entry name" value="CHROMOSOME 7, WHOLE GENOME SHOTGUN SEQUENCE"/>
    <property type="match status" value="1"/>
</dbReference>